<sequence length="112" mass="12563">MLPKENRLKNTKEIEGVFSGGKGFREGFLFLKLTNNNLSASRFAFIISKKSVGKATRRNKVKRILRDVVQRELPRIAVGFDAVVVVQKAADRDLKGAAESMRALIYKAKLLN</sequence>
<comment type="similarity">
    <text evidence="7">Belongs to the RnpA family.</text>
</comment>
<evidence type="ECO:0000256" key="2">
    <source>
        <dbReference type="ARBA" id="ARBA00022694"/>
    </source>
</evidence>
<keyword evidence="4 7" id="KW-0255">Endonuclease</keyword>
<dbReference type="AlphaFoldDB" id="A0A1F5RV84"/>
<dbReference type="EC" id="3.1.26.5" evidence="7 8"/>
<evidence type="ECO:0000256" key="8">
    <source>
        <dbReference type="NCBIfam" id="TIGR00188"/>
    </source>
</evidence>
<keyword evidence="2 7" id="KW-0819">tRNA processing</keyword>
<accession>A0A1F5RV84</accession>
<dbReference type="InterPro" id="IPR014721">
    <property type="entry name" value="Ribsml_uS5_D2-typ_fold_subgr"/>
</dbReference>
<evidence type="ECO:0000313" key="10">
    <source>
        <dbReference type="Proteomes" id="UP000177691"/>
    </source>
</evidence>
<dbReference type="Proteomes" id="UP000177691">
    <property type="component" value="Unassembled WGS sequence"/>
</dbReference>
<dbReference type="HAMAP" id="MF_00227">
    <property type="entry name" value="RNase_P"/>
    <property type="match status" value="1"/>
</dbReference>
<dbReference type="SUPFAM" id="SSF54211">
    <property type="entry name" value="Ribosomal protein S5 domain 2-like"/>
    <property type="match status" value="1"/>
</dbReference>
<evidence type="ECO:0000256" key="3">
    <source>
        <dbReference type="ARBA" id="ARBA00022722"/>
    </source>
</evidence>
<evidence type="ECO:0000256" key="7">
    <source>
        <dbReference type="HAMAP-Rule" id="MF_00227"/>
    </source>
</evidence>
<dbReference type="NCBIfam" id="TIGR00188">
    <property type="entry name" value="rnpA"/>
    <property type="match status" value="1"/>
</dbReference>
<comment type="function">
    <text evidence="1 7">RNaseP catalyzes the removal of the 5'-leader sequence from pre-tRNA to produce the mature 5'-terminus. It can also cleave other RNA substrates such as 4.5S RNA. The protein component plays an auxiliary but essential role in vivo by binding to the 5'-leader sequence and broadening the substrate specificity of the ribozyme.</text>
</comment>
<dbReference type="PANTHER" id="PTHR33992:SF1">
    <property type="entry name" value="RIBONUCLEASE P PROTEIN COMPONENT"/>
    <property type="match status" value="1"/>
</dbReference>
<dbReference type="GO" id="GO:0004526">
    <property type="term" value="F:ribonuclease P activity"/>
    <property type="evidence" value="ECO:0007669"/>
    <property type="project" value="UniProtKB-UniRule"/>
</dbReference>
<reference evidence="9 10" key="1">
    <citation type="journal article" date="2016" name="Nat. Commun.">
        <title>Thousands of microbial genomes shed light on interconnected biogeochemical processes in an aquifer system.</title>
        <authorList>
            <person name="Anantharaman K."/>
            <person name="Brown C.T."/>
            <person name="Hug L.A."/>
            <person name="Sharon I."/>
            <person name="Castelle C.J."/>
            <person name="Probst A.J."/>
            <person name="Thomas B.C."/>
            <person name="Singh A."/>
            <person name="Wilkins M.J."/>
            <person name="Karaoz U."/>
            <person name="Brodie E.L."/>
            <person name="Williams K.H."/>
            <person name="Hubbard S.S."/>
            <person name="Banfield J.F."/>
        </authorList>
    </citation>
    <scope>NUCLEOTIDE SEQUENCE [LARGE SCALE GENOMIC DNA]</scope>
</reference>
<dbReference type="Gene3D" id="3.30.230.10">
    <property type="match status" value="1"/>
</dbReference>
<evidence type="ECO:0000256" key="1">
    <source>
        <dbReference type="ARBA" id="ARBA00002663"/>
    </source>
</evidence>
<proteinExistence type="inferred from homology"/>
<keyword evidence="5 7" id="KW-0378">Hydrolase</keyword>
<dbReference type="GO" id="GO:0042781">
    <property type="term" value="F:3'-tRNA processing endoribonuclease activity"/>
    <property type="evidence" value="ECO:0007669"/>
    <property type="project" value="TreeGrafter"/>
</dbReference>
<dbReference type="PANTHER" id="PTHR33992">
    <property type="entry name" value="RIBONUCLEASE P PROTEIN COMPONENT"/>
    <property type="match status" value="1"/>
</dbReference>
<comment type="subunit">
    <text evidence="7">Consists of a catalytic RNA component (M1 or rnpB) and a protein subunit.</text>
</comment>
<dbReference type="GO" id="GO:0030677">
    <property type="term" value="C:ribonuclease P complex"/>
    <property type="evidence" value="ECO:0007669"/>
    <property type="project" value="TreeGrafter"/>
</dbReference>
<dbReference type="PROSITE" id="PS00648">
    <property type="entry name" value="RIBONUCLEASE_P"/>
    <property type="match status" value="1"/>
</dbReference>
<dbReference type="InterPro" id="IPR020568">
    <property type="entry name" value="Ribosomal_Su5_D2-typ_SF"/>
</dbReference>
<keyword evidence="6 7" id="KW-0694">RNA-binding</keyword>
<evidence type="ECO:0000256" key="5">
    <source>
        <dbReference type="ARBA" id="ARBA00022801"/>
    </source>
</evidence>
<name>A0A1F5RV84_9BACT</name>
<evidence type="ECO:0000313" key="9">
    <source>
        <dbReference type="EMBL" id="OGF18336.1"/>
    </source>
</evidence>
<evidence type="ECO:0000256" key="6">
    <source>
        <dbReference type="ARBA" id="ARBA00022884"/>
    </source>
</evidence>
<evidence type="ECO:0000256" key="4">
    <source>
        <dbReference type="ARBA" id="ARBA00022759"/>
    </source>
</evidence>
<dbReference type="GO" id="GO:0000049">
    <property type="term" value="F:tRNA binding"/>
    <property type="evidence" value="ECO:0007669"/>
    <property type="project" value="UniProtKB-UniRule"/>
</dbReference>
<dbReference type="InterPro" id="IPR000100">
    <property type="entry name" value="RNase_P"/>
</dbReference>
<keyword evidence="3 7" id="KW-0540">Nuclease</keyword>
<organism evidence="9 10">
    <name type="scientific">Candidatus Falkowbacteria bacterium RIFCSPHIGHO2_02_FULL_45_15</name>
    <dbReference type="NCBI Taxonomy" id="1797987"/>
    <lineage>
        <taxon>Bacteria</taxon>
        <taxon>Candidatus Falkowiibacteriota</taxon>
    </lineage>
</organism>
<dbReference type="Pfam" id="PF00825">
    <property type="entry name" value="Ribonuclease_P"/>
    <property type="match status" value="1"/>
</dbReference>
<comment type="caution">
    <text evidence="9">The sequence shown here is derived from an EMBL/GenBank/DDBJ whole genome shotgun (WGS) entry which is preliminary data.</text>
</comment>
<dbReference type="GO" id="GO:0001682">
    <property type="term" value="P:tRNA 5'-leader removal"/>
    <property type="evidence" value="ECO:0007669"/>
    <property type="project" value="UniProtKB-UniRule"/>
</dbReference>
<gene>
    <name evidence="7" type="primary">rnpA</name>
    <name evidence="9" type="ORF">A3D54_02025</name>
</gene>
<dbReference type="EMBL" id="MFFU01000051">
    <property type="protein sequence ID" value="OGF18336.1"/>
    <property type="molecule type" value="Genomic_DNA"/>
</dbReference>
<protein>
    <recommendedName>
        <fullName evidence="7 8">Ribonuclease P protein component</fullName>
        <shortName evidence="7">RNase P protein</shortName>
        <shortName evidence="7">RNaseP protein</shortName>
        <ecNumber evidence="7 8">3.1.26.5</ecNumber>
    </recommendedName>
    <alternativeName>
        <fullName evidence="7">Protein C5</fullName>
    </alternativeName>
</protein>
<dbReference type="InterPro" id="IPR020539">
    <property type="entry name" value="RNase_P_CS"/>
</dbReference>
<comment type="catalytic activity">
    <reaction evidence="7">
        <text>Endonucleolytic cleavage of RNA, removing 5'-extranucleotides from tRNA precursor.</text>
        <dbReference type="EC" id="3.1.26.5"/>
    </reaction>
</comment>